<dbReference type="Proteomes" id="UP000069654">
    <property type="component" value="Unassembled WGS sequence"/>
</dbReference>
<dbReference type="InterPro" id="IPR042099">
    <property type="entry name" value="ANL_N_sf"/>
</dbReference>
<reference evidence="5 6" key="1">
    <citation type="journal article" date="2016" name="Genome Announc.">
        <title>Draft Genome Sequences of Five Rapidly Growing Mycobacterium Species, M. thermoresistibile, M. fortuitum subsp. acetamidolyticum, M. canariasense, M. brisbanense, and M. novocastrense.</title>
        <authorList>
            <person name="Katahira K."/>
            <person name="Ogura Y."/>
            <person name="Gotoh Y."/>
            <person name="Hayashi T."/>
        </authorList>
    </citation>
    <scope>NUCLEOTIDE SEQUENCE [LARGE SCALE GENOMIC DNA]</scope>
    <source>
        <strain evidence="5 6">JCM6362</strain>
    </source>
</reference>
<dbReference type="GO" id="GO:0006631">
    <property type="term" value="P:fatty acid metabolic process"/>
    <property type="evidence" value="ECO:0007669"/>
    <property type="project" value="TreeGrafter"/>
</dbReference>
<dbReference type="GO" id="GO:0031956">
    <property type="term" value="F:medium-chain fatty acid-CoA ligase activity"/>
    <property type="evidence" value="ECO:0007669"/>
    <property type="project" value="TreeGrafter"/>
</dbReference>
<dbReference type="AlphaFoldDB" id="A0A117ILQ4"/>
<dbReference type="RefSeq" id="WP_264016374.1">
    <property type="nucleotide sequence ID" value="NZ_JACKTR010000053.1"/>
</dbReference>
<gene>
    <name evidence="5" type="ORF">RMCT_1021</name>
</gene>
<dbReference type="EMBL" id="BCTB01000004">
    <property type="protein sequence ID" value="GAT14050.1"/>
    <property type="molecule type" value="Genomic_DNA"/>
</dbReference>
<keyword evidence="2 5" id="KW-0436">Ligase</keyword>
<evidence type="ECO:0000259" key="4">
    <source>
        <dbReference type="Pfam" id="PF13193"/>
    </source>
</evidence>
<comment type="similarity">
    <text evidence="1">Belongs to the ATP-dependent AMP-binding enzyme family.</text>
</comment>
<comment type="caution">
    <text evidence="5">The sequence shown here is derived from an EMBL/GenBank/DDBJ whole genome shotgun (WGS) entry which is preliminary data.</text>
</comment>
<organism evidence="5 6">
    <name type="scientific">Mycolicibacterium thermoresistibile</name>
    <name type="common">Mycobacterium thermoresistibile</name>
    <dbReference type="NCBI Taxonomy" id="1797"/>
    <lineage>
        <taxon>Bacteria</taxon>
        <taxon>Bacillati</taxon>
        <taxon>Actinomycetota</taxon>
        <taxon>Actinomycetes</taxon>
        <taxon>Mycobacteriales</taxon>
        <taxon>Mycobacteriaceae</taxon>
        <taxon>Mycolicibacterium</taxon>
    </lineage>
</organism>
<sequence>MTMTTLPVSGGHTVWSMLTYWAESTPHAPFLIFDETSGGTTLTFSDAVELGTAGAALLSGLGVSRGDRFAVVLGNRVEFFACWFAAARIGAVMVPINPHSTGEELSYCLRHARCVAAVCDHDRHQLVHEVWPYDPSLIAVCDRGFEGIAGGPVPGHPPVRPHDPLAVLYTSGTTSRPKGVVVTHANYLAAGHVVAGQLRIRPDDRWMLVLPLFHANAQYYGVMSALVSGASVVVAPRFSASMWPAQVRRYQATLASLFAAPVRMILAHEGCDADRDNRLRVTLFAQNLTAEQLRRFEERFDCPLLQLYGMTETIAPPLMNPLYGPRDNMTVGLPSEPNRVRIVDDHGVDVPPGQTGHLLVGGEPGITLTAGYLDDPAATAAAIVDGWLHTGDIVTRRPDGFVVFHDRAKDMIKRSGENVAAAEVERVINEHPAVYESAVVGVPDPVRDEAITAYVVRRTPDGCGLTAQQLIDFCAERLARGKVPDHIEFVDDLPRTSVGKIRKHLLRSNGSGGGMGEGR</sequence>
<evidence type="ECO:0000256" key="1">
    <source>
        <dbReference type="ARBA" id="ARBA00006432"/>
    </source>
</evidence>
<dbReference type="InterPro" id="IPR000873">
    <property type="entry name" value="AMP-dep_synth/lig_dom"/>
</dbReference>
<proteinExistence type="inferred from homology"/>
<protein>
    <submittedName>
        <fullName evidence="5">Putative crotonobetaine/carnitine-CoA ligase</fullName>
    </submittedName>
</protein>
<dbReference type="Pfam" id="PF13193">
    <property type="entry name" value="AMP-binding_C"/>
    <property type="match status" value="1"/>
</dbReference>
<evidence type="ECO:0000259" key="3">
    <source>
        <dbReference type="Pfam" id="PF00501"/>
    </source>
</evidence>
<dbReference type="PANTHER" id="PTHR43201:SF5">
    <property type="entry name" value="MEDIUM-CHAIN ACYL-COA LIGASE ACSF2, MITOCHONDRIAL"/>
    <property type="match status" value="1"/>
</dbReference>
<evidence type="ECO:0000313" key="6">
    <source>
        <dbReference type="Proteomes" id="UP000069654"/>
    </source>
</evidence>
<accession>A0A117ILQ4</accession>
<reference evidence="6" key="2">
    <citation type="submission" date="2016-02" db="EMBL/GenBank/DDBJ databases">
        <title>Draft genome sequence of five rapidly growing Mycobacterium species.</title>
        <authorList>
            <person name="Katahira K."/>
            <person name="Gotou Y."/>
            <person name="Iida K."/>
            <person name="Ogura Y."/>
            <person name="Hayashi T."/>
        </authorList>
    </citation>
    <scope>NUCLEOTIDE SEQUENCE [LARGE SCALE GENOMIC DNA]</scope>
    <source>
        <strain evidence="6">JCM6362</strain>
    </source>
</reference>
<name>A0A117ILQ4_MYCTH</name>
<dbReference type="InterPro" id="IPR045851">
    <property type="entry name" value="AMP-bd_C_sf"/>
</dbReference>
<dbReference type="PROSITE" id="PS00455">
    <property type="entry name" value="AMP_BINDING"/>
    <property type="match status" value="1"/>
</dbReference>
<dbReference type="PANTHER" id="PTHR43201">
    <property type="entry name" value="ACYL-COA SYNTHETASE"/>
    <property type="match status" value="1"/>
</dbReference>
<dbReference type="InterPro" id="IPR025110">
    <property type="entry name" value="AMP-bd_C"/>
</dbReference>
<dbReference type="SUPFAM" id="SSF56801">
    <property type="entry name" value="Acetyl-CoA synthetase-like"/>
    <property type="match status" value="1"/>
</dbReference>
<evidence type="ECO:0000313" key="5">
    <source>
        <dbReference type="EMBL" id="GAT14050.1"/>
    </source>
</evidence>
<evidence type="ECO:0000256" key="2">
    <source>
        <dbReference type="ARBA" id="ARBA00022598"/>
    </source>
</evidence>
<dbReference type="STRING" id="1797.RMCT_1021"/>
<dbReference type="Gene3D" id="3.40.50.12780">
    <property type="entry name" value="N-terminal domain of ligase-like"/>
    <property type="match status" value="1"/>
</dbReference>
<dbReference type="InterPro" id="IPR020845">
    <property type="entry name" value="AMP-binding_CS"/>
</dbReference>
<feature type="domain" description="AMP-binding enzyme C-terminal" evidence="4">
    <location>
        <begin position="423"/>
        <end position="500"/>
    </location>
</feature>
<feature type="domain" description="AMP-dependent synthetase/ligase" evidence="3">
    <location>
        <begin position="20"/>
        <end position="373"/>
    </location>
</feature>
<dbReference type="Gene3D" id="3.30.300.30">
    <property type="match status" value="1"/>
</dbReference>
<dbReference type="Pfam" id="PF00501">
    <property type="entry name" value="AMP-binding"/>
    <property type="match status" value="1"/>
</dbReference>